<proteinExistence type="predicted"/>
<sequence length="115" mass="11914">SVSPFLIASSDHHAGSALTAAGRSVHPHHRKCQSSASNYGNGDGEIPFEDGWQVNTGFLGIQAMGVAVGGYGSGIGMLAAEAEAADLRAEGYVKVNYLMVESGILNNPSYLSAFK</sequence>
<gene>
    <name evidence="1" type="ORF">HLH33_08575</name>
</gene>
<organism evidence="1 2">
    <name type="scientific">Gluconacetobacter diazotrophicus</name>
    <name type="common">Acetobacter diazotrophicus</name>
    <dbReference type="NCBI Taxonomy" id="33996"/>
    <lineage>
        <taxon>Bacteria</taxon>
        <taxon>Pseudomonadati</taxon>
        <taxon>Pseudomonadota</taxon>
        <taxon>Alphaproteobacteria</taxon>
        <taxon>Acetobacterales</taxon>
        <taxon>Acetobacteraceae</taxon>
        <taxon>Gluconacetobacter</taxon>
    </lineage>
</organism>
<name>A0A7W4I4X9_GLUDI</name>
<comment type="caution">
    <text evidence="1">The sequence shown here is derived from an EMBL/GenBank/DDBJ whole genome shotgun (WGS) entry which is preliminary data.</text>
</comment>
<dbReference type="EMBL" id="JABEQG010000013">
    <property type="protein sequence ID" value="MBB2156364.1"/>
    <property type="molecule type" value="Genomic_DNA"/>
</dbReference>
<reference evidence="1 2" key="1">
    <citation type="submission" date="2020-04" db="EMBL/GenBank/DDBJ databases">
        <title>Description of novel Gluconacetobacter.</title>
        <authorList>
            <person name="Sombolestani A."/>
        </authorList>
    </citation>
    <scope>NUCLEOTIDE SEQUENCE [LARGE SCALE GENOMIC DNA]</scope>
    <source>
        <strain evidence="1 2">LMG 7603</strain>
    </source>
</reference>
<accession>A0A7W4I4X9</accession>
<dbReference type="AlphaFoldDB" id="A0A7W4I4X9"/>
<protein>
    <submittedName>
        <fullName evidence="1">Uncharacterized protein</fullName>
    </submittedName>
</protein>
<dbReference type="RefSeq" id="WP_183115769.1">
    <property type="nucleotide sequence ID" value="NZ_JABEQG010000013.1"/>
</dbReference>
<feature type="non-terminal residue" evidence="1">
    <location>
        <position position="1"/>
    </location>
</feature>
<evidence type="ECO:0000313" key="2">
    <source>
        <dbReference type="Proteomes" id="UP000550787"/>
    </source>
</evidence>
<evidence type="ECO:0000313" key="1">
    <source>
        <dbReference type="EMBL" id="MBB2156364.1"/>
    </source>
</evidence>
<dbReference type="Proteomes" id="UP000550787">
    <property type="component" value="Unassembled WGS sequence"/>
</dbReference>